<dbReference type="Gene3D" id="3.40.390.10">
    <property type="entry name" value="Collagenase (Catalytic Domain)"/>
    <property type="match status" value="1"/>
</dbReference>
<sequence>MNVARERSVVDPNGTNGRRQRTAIRFLAATLGSRVMVKKLARAFAQPNDAVADDRLFFTAFAQNWCEKRTPGYAELLRTIDPHSPGKWRVNGPLMNYAKFAEVFSCPMGTPMNPEKKCVIW</sequence>
<dbReference type="SUPFAM" id="SSF55486">
    <property type="entry name" value="Metalloproteases ('zincins'), catalytic domain"/>
    <property type="match status" value="1"/>
</dbReference>
<dbReference type="Pfam" id="PF01431">
    <property type="entry name" value="Peptidase_M13"/>
    <property type="match status" value="1"/>
</dbReference>
<dbReference type="EMBL" id="CANTFM010001074">
    <property type="protein sequence ID" value="CAI5734765.1"/>
    <property type="molecule type" value="Genomic_DNA"/>
</dbReference>
<comment type="similarity">
    <text evidence="1">Belongs to the peptidase M13 family.</text>
</comment>
<dbReference type="InterPro" id="IPR024079">
    <property type="entry name" value="MetalloPept_cat_dom_sf"/>
</dbReference>
<evidence type="ECO:0000313" key="4">
    <source>
        <dbReference type="Proteomes" id="UP001162029"/>
    </source>
</evidence>
<reference evidence="3" key="1">
    <citation type="submission" date="2022-12" db="EMBL/GenBank/DDBJ databases">
        <authorList>
            <person name="Webb A."/>
        </authorList>
    </citation>
    <scope>NUCLEOTIDE SEQUENCE</scope>
    <source>
        <strain evidence="3">Pd1</strain>
    </source>
</reference>
<feature type="domain" description="Peptidase M13 C-terminal" evidence="2">
    <location>
        <begin position="48"/>
        <end position="119"/>
    </location>
</feature>
<evidence type="ECO:0000259" key="2">
    <source>
        <dbReference type="Pfam" id="PF01431"/>
    </source>
</evidence>
<dbReference type="PANTHER" id="PTHR11733:SF167">
    <property type="entry name" value="FI17812P1-RELATED"/>
    <property type="match status" value="1"/>
</dbReference>
<evidence type="ECO:0000256" key="1">
    <source>
        <dbReference type="ARBA" id="ARBA00007357"/>
    </source>
</evidence>
<dbReference type="InterPro" id="IPR000718">
    <property type="entry name" value="Peptidase_M13"/>
</dbReference>
<dbReference type="GO" id="GO:0016485">
    <property type="term" value="P:protein processing"/>
    <property type="evidence" value="ECO:0007669"/>
    <property type="project" value="TreeGrafter"/>
</dbReference>
<proteinExistence type="inferred from homology"/>
<protein>
    <recommendedName>
        <fullName evidence="2">Peptidase M13 C-terminal domain-containing protein</fullName>
    </recommendedName>
</protein>
<dbReference type="GO" id="GO:0004222">
    <property type="term" value="F:metalloendopeptidase activity"/>
    <property type="evidence" value="ECO:0007669"/>
    <property type="project" value="InterPro"/>
</dbReference>
<evidence type="ECO:0000313" key="3">
    <source>
        <dbReference type="EMBL" id="CAI5734765.1"/>
    </source>
</evidence>
<dbReference type="InterPro" id="IPR018497">
    <property type="entry name" value="Peptidase_M13_C"/>
</dbReference>
<accession>A0AAV0UCW4</accession>
<dbReference type="GO" id="GO:0005886">
    <property type="term" value="C:plasma membrane"/>
    <property type="evidence" value="ECO:0007669"/>
    <property type="project" value="TreeGrafter"/>
</dbReference>
<dbReference type="PROSITE" id="PS51885">
    <property type="entry name" value="NEPRILYSIN"/>
    <property type="match status" value="1"/>
</dbReference>
<dbReference type="AlphaFoldDB" id="A0AAV0UCW4"/>
<keyword evidence="4" id="KW-1185">Reference proteome</keyword>
<organism evidence="3 4">
    <name type="scientific">Peronospora destructor</name>
    <dbReference type="NCBI Taxonomy" id="86335"/>
    <lineage>
        <taxon>Eukaryota</taxon>
        <taxon>Sar</taxon>
        <taxon>Stramenopiles</taxon>
        <taxon>Oomycota</taxon>
        <taxon>Peronosporomycetes</taxon>
        <taxon>Peronosporales</taxon>
        <taxon>Peronosporaceae</taxon>
        <taxon>Peronospora</taxon>
    </lineage>
</organism>
<name>A0AAV0UCW4_9STRA</name>
<dbReference type="Proteomes" id="UP001162029">
    <property type="component" value="Unassembled WGS sequence"/>
</dbReference>
<dbReference type="PANTHER" id="PTHR11733">
    <property type="entry name" value="ZINC METALLOPROTEASE FAMILY M13 NEPRILYSIN-RELATED"/>
    <property type="match status" value="1"/>
</dbReference>
<gene>
    <name evidence="3" type="ORF">PDE001_LOCUS5814</name>
</gene>
<comment type="caution">
    <text evidence="3">The sequence shown here is derived from an EMBL/GenBank/DDBJ whole genome shotgun (WGS) entry which is preliminary data.</text>
</comment>